<proteinExistence type="predicted"/>
<sequence length="144" mass="16458">MLDRPEMVAAWTAQLRRVLSEQAEYVAKIRRDAEAMWRANPPEGYTSFEAWWRHKWVSAPFGEIQEHLERAAELTFRAEARYRRGRHEIPAARQQAKQARQAPALPRRTDAGPGRAGGGRAGSGPEPVSFMEMVTDTDRRKWSA</sequence>
<gene>
    <name evidence="2" type="ORF">D5H75_39800</name>
</gene>
<evidence type="ECO:0000256" key="1">
    <source>
        <dbReference type="SAM" id="MobiDB-lite"/>
    </source>
</evidence>
<comment type="caution">
    <text evidence="2">The sequence shown here is derived from an EMBL/GenBank/DDBJ whole genome shotgun (WGS) entry which is preliminary data.</text>
</comment>
<reference evidence="2 3" key="1">
    <citation type="submission" date="2018-09" db="EMBL/GenBank/DDBJ databases">
        <title>YIM 75507 draft genome.</title>
        <authorList>
            <person name="Tang S."/>
            <person name="Feng Y."/>
        </authorList>
    </citation>
    <scope>NUCLEOTIDE SEQUENCE [LARGE SCALE GENOMIC DNA]</scope>
    <source>
        <strain evidence="2 3">YIM 75507</strain>
    </source>
</reference>
<keyword evidence="3" id="KW-1185">Reference proteome</keyword>
<protein>
    <submittedName>
        <fullName evidence="2">Uncharacterized protein</fullName>
    </submittedName>
</protein>
<dbReference type="Proteomes" id="UP000265768">
    <property type="component" value="Unassembled WGS sequence"/>
</dbReference>
<evidence type="ECO:0000313" key="2">
    <source>
        <dbReference type="EMBL" id="RJL20194.1"/>
    </source>
</evidence>
<feature type="compositionally biased region" description="Low complexity" evidence="1">
    <location>
        <begin position="91"/>
        <end position="106"/>
    </location>
</feature>
<accession>A0A3A4AHV6</accession>
<dbReference type="EMBL" id="QZEY01000032">
    <property type="protein sequence ID" value="RJL20194.1"/>
    <property type="molecule type" value="Genomic_DNA"/>
</dbReference>
<name>A0A3A4AHV6_9ACTN</name>
<organism evidence="2 3">
    <name type="scientific">Bailinhaonella thermotolerans</name>
    <dbReference type="NCBI Taxonomy" id="1070861"/>
    <lineage>
        <taxon>Bacteria</taxon>
        <taxon>Bacillati</taxon>
        <taxon>Actinomycetota</taxon>
        <taxon>Actinomycetes</taxon>
        <taxon>Streptosporangiales</taxon>
        <taxon>Streptosporangiaceae</taxon>
        <taxon>Bailinhaonella</taxon>
    </lineage>
</organism>
<feature type="region of interest" description="Disordered" evidence="1">
    <location>
        <begin position="88"/>
        <end position="144"/>
    </location>
</feature>
<evidence type="ECO:0000313" key="3">
    <source>
        <dbReference type="Proteomes" id="UP000265768"/>
    </source>
</evidence>
<dbReference type="AlphaFoldDB" id="A0A3A4AHV6"/>